<dbReference type="PANTHER" id="PTHR45725">
    <property type="entry name" value="FORMIN HOMOLOGY 2 FAMILY MEMBER"/>
    <property type="match status" value="1"/>
</dbReference>
<reference evidence="2" key="1">
    <citation type="submission" date="2023-10" db="EMBL/GenBank/DDBJ databases">
        <authorList>
            <person name="Chen Y."/>
            <person name="Shah S."/>
            <person name="Dougan E. K."/>
            <person name="Thang M."/>
            <person name="Chan C."/>
        </authorList>
    </citation>
    <scope>NUCLEOTIDE SEQUENCE [LARGE SCALE GENOMIC DNA]</scope>
</reference>
<feature type="compositionally biased region" description="Low complexity" evidence="1">
    <location>
        <begin position="138"/>
        <end position="152"/>
    </location>
</feature>
<feature type="non-terminal residue" evidence="2">
    <location>
        <position position="1"/>
    </location>
</feature>
<feature type="compositionally biased region" description="Low complexity" evidence="1">
    <location>
        <begin position="61"/>
        <end position="87"/>
    </location>
</feature>
<protein>
    <submittedName>
        <fullName evidence="2">Uncharacterized protein</fullName>
    </submittedName>
</protein>
<feature type="compositionally biased region" description="Low complexity" evidence="1">
    <location>
        <begin position="1149"/>
        <end position="1165"/>
    </location>
</feature>
<keyword evidence="3" id="KW-1185">Reference proteome</keyword>
<sequence length="1174" mass="124209">SRARLRSAAQRLPGRATPPARGRRGPSGGSLQHAPARNGGRRFVPGERPSRLREPSRGLAEAEASSRAASSPLSAESVPAPAPAALPRGGEAFAGGVAARAAAAPPAPATASSPRRPAPPAPAAARRVASRAKRCRPRPVAAAAGVQAASARLSGAGRKPSEPPSPAAGPRAAGSAGGARRARALGGGNRVRGAAAMSRVPESQHKNGDFILYSKMKFGRAPLWREAKPLAHVVSCILERSGGLNVTQTSLQRGIQKYATENDMKLTDAVIEKAAYKLRALISQLHFQKSKTRPIPTGYAESFSSVLDMITLQEDEARADEDIVVMSPVKAVTDIVEIWDSDDDGEFDADELLTSADPDLLKLLQAGDPAEDAQPLTAPEPQVPASSPLASAEIQALALAPFTPPSDRDWRALNKQKAAAAAKPKAKAATKKKGKGGKHSTKGKKKAAALKRPAAASASLESMTDAEFKAHKKREHSKIWHHTRDAKVAEGMSDGDAKKAASAAGTAKTAERDRARAEALKALEDNGGGGSDDWDEIEVSAIAEKFVSMNLVIASWSTFEALKSKCARSLAAAAEDLTLQIATAYSSLEMEKAHSAEPERSFSLKHFVERTLQPLEEKFAELKATIDAVNEPDEEPPKKILKRSASDACSGLITSGPPAEPIFAMPPKKRVLEVPCVTPAERQKAVKTLEGAAEAKRQRSNMTAFLEKNGTKGVYDNWPISKRREFFECYFAQKLAEGTGKESTTRRTSMSKLKRAEVNWWSLSKMITEFGEAKAKEKARVLDAIPGRHRPDPDTKLDDMWNREYRVTLDSERDDDATVDESNIQTTFELVSEEQKKEAADRFADMASCISGSPCSANVAIKKEPGTEGAQSKDAADKATSPHAATLEAMKKDPKKVAVNVSKVLVTAKEVFVDTKGKKFMGELRDESAKVVSELTATYKKIEKAIVDKASDDPTLLAVSTNLDSAFDHFNEMVGWYQKLVPKSSAKKGKSGRTLCGGRTFACIQMRAGARAASPLSSPRAASPPGEALAAAPRELAAPGAAAAEPVAGEAAAGCPALGPAGSAASPWPASSASAQARAEPSLVTAQTSRASYAAWRSAPSLSAPSELGGSLAWSGGALWRQPAALRVPPRRPGAPRPGVERPPPPEPSELVPLAPLPLPAALRLPPAPAREPL</sequence>
<feature type="compositionally biased region" description="Basic residues" evidence="1">
    <location>
        <begin position="128"/>
        <end position="137"/>
    </location>
</feature>
<feature type="compositionally biased region" description="Basic residues" evidence="1">
    <location>
        <begin position="424"/>
        <end position="449"/>
    </location>
</feature>
<evidence type="ECO:0000256" key="1">
    <source>
        <dbReference type="SAM" id="MobiDB-lite"/>
    </source>
</evidence>
<organism evidence="2 3">
    <name type="scientific">Prorocentrum cordatum</name>
    <dbReference type="NCBI Taxonomy" id="2364126"/>
    <lineage>
        <taxon>Eukaryota</taxon>
        <taxon>Sar</taxon>
        <taxon>Alveolata</taxon>
        <taxon>Dinophyceae</taxon>
        <taxon>Prorocentrales</taxon>
        <taxon>Prorocentraceae</taxon>
        <taxon>Prorocentrum</taxon>
    </lineage>
</organism>
<feature type="region of interest" description="Disordered" evidence="1">
    <location>
        <begin position="1"/>
        <end position="183"/>
    </location>
</feature>
<feature type="non-terminal residue" evidence="2">
    <location>
        <position position="1174"/>
    </location>
</feature>
<feature type="compositionally biased region" description="Basic and acidic residues" evidence="1">
    <location>
        <begin position="44"/>
        <end position="56"/>
    </location>
</feature>
<feature type="region of interest" description="Disordered" evidence="1">
    <location>
        <begin position="1014"/>
        <end position="1033"/>
    </location>
</feature>
<gene>
    <name evidence="2" type="ORF">PCOR1329_LOCUS35840</name>
</gene>
<dbReference type="InterPro" id="IPR051425">
    <property type="entry name" value="Formin_Homology"/>
</dbReference>
<feature type="region of interest" description="Disordered" evidence="1">
    <location>
        <begin position="492"/>
        <end position="512"/>
    </location>
</feature>
<accession>A0ABN9T5S9</accession>
<feature type="region of interest" description="Disordered" evidence="1">
    <location>
        <begin position="371"/>
        <end position="390"/>
    </location>
</feature>
<feature type="compositionally biased region" description="Pro residues" evidence="1">
    <location>
        <begin position="1131"/>
        <end position="1148"/>
    </location>
</feature>
<feature type="compositionally biased region" description="Low complexity" evidence="1">
    <location>
        <begin position="98"/>
        <end position="115"/>
    </location>
</feature>
<name>A0ABN9T5S9_9DINO</name>
<dbReference type="Proteomes" id="UP001189429">
    <property type="component" value="Unassembled WGS sequence"/>
</dbReference>
<dbReference type="PANTHER" id="PTHR45725:SF18">
    <property type="entry name" value="ORC1-LIKE AAA ATPASE DOMAIN-CONTAINING PROTEIN"/>
    <property type="match status" value="1"/>
</dbReference>
<comment type="caution">
    <text evidence="2">The sequence shown here is derived from an EMBL/GenBank/DDBJ whole genome shotgun (WGS) entry which is preliminary data.</text>
</comment>
<feature type="compositionally biased region" description="Low complexity" evidence="1">
    <location>
        <begin position="1"/>
        <end position="20"/>
    </location>
</feature>
<proteinExistence type="predicted"/>
<feature type="region of interest" description="Disordered" evidence="1">
    <location>
        <begin position="1125"/>
        <end position="1174"/>
    </location>
</feature>
<evidence type="ECO:0000313" key="2">
    <source>
        <dbReference type="EMBL" id="CAK0840380.1"/>
    </source>
</evidence>
<evidence type="ECO:0000313" key="3">
    <source>
        <dbReference type="Proteomes" id="UP001189429"/>
    </source>
</evidence>
<dbReference type="EMBL" id="CAUYUJ010014374">
    <property type="protein sequence ID" value="CAK0840380.1"/>
    <property type="molecule type" value="Genomic_DNA"/>
</dbReference>
<feature type="region of interest" description="Disordered" evidence="1">
    <location>
        <begin position="414"/>
        <end position="462"/>
    </location>
</feature>